<dbReference type="PANTHER" id="PTHR34986:SF1">
    <property type="entry name" value="PROTEIN YIAL"/>
    <property type="match status" value="1"/>
</dbReference>
<dbReference type="Gene3D" id="2.60.120.370">
    <property type="entry name" value="YhcH/YjgK/YiaL"/>
    <property type="match status" value="1"/>
</dbReference>
<dbReference type="NCBIfam" id="TIGR00022">
    <property type="entry name" value="YhcH/YjgK/YiaL family protein"/>
    <property type="match status" value="1"/>
</dbReference>
<accession>A0A173ZGA4</accession>
<dbReference type="Pfam" id="PF04074">
    <property type="entry name" value="DUF386"/>
    <property type="match status" value="1"/>
</dbReference>
<dbReference type="GO" id="GO:0005829">
    <property type="term" value="C:cytosol"/>
    <property type="evidence" value="ECO:0007669"/>
    <property type="project" value="TreeGrafter"/>
</dbReference>
<dbReference type="Proteomes" id="UP000095431">
    <property type="component" value="Unassembled WGS sequence"/>
</dbReference>
<gene>
    <name evidence="1" type="primary">tabA</name>
    <name evidence="1" type="ORF">ERS852478_00974</name>
</gene>
<protein>
    <submittedName>
        <fullName evidence="1">Toxin-antitoxin biofilm protein TabA</fullName>
    </submittedName>
</protein>
<dbReference type="EMBL" id="CYZN01000005">
    <property type="protein sequence ID" value="CUN74793.1"/>
    <property type="molecule type" value="Genomic_DNA"/>
</dbReference>
<dbReference type="SUPFAM" id="SSF51197">
    <property type="entry name" value="Clavaminate synthase-like"/>
    <property type="match status" value="1"/>
</dbReference>
<evidence type="ECO:0000313" key="2">
    <source>
        <dbReference type="Proteomes" id="UP000095431"/>
    </source>
</evidence>
<organism evidence="1 2">
    <name type="scientific">Blautia wexlerae</name>
    <dbReference type="NCBI Taxonomy" id="418240"/>
    <lineage>
        <taxon>Bacteria</taxon>
        <taxon>Bacillati</taxon>
        <taxon>Bacillota</taxon>
        <taxon>Clostridia</taxon>
        <taxon>Lachnospirales</taxon>
        <taxon>Lachnospiraceae</taxon>
        <taxon>Blautia</taxon>
    </lineage>
</organism>
<reference evidence="1 2" key="1">
    <citation type="submission" date="2015-09" db="EMBL/GenBank/DDBJ databases">
        <authorList>
            <consortium name="Pathogen Informatics"/>
        </authorList>
    </citation>
    <scope>NUCLEOTIDE SEQUENCE [LARGE SCALE GENOMIC DNA]</scope>
    <source>
        <strain evidence="1 2">2789STDY5834863</strain>
    </source>
</reference>
<proteinExistence type="predicted"/>
<dbReference type="InterPro" id="IPR037012">
    <property type="entry name" value="NanQ/TabA/YiaL_sf"/>
</dbReference>
<dbReference type="InterPro" id="IPR004375">
    <property type="entry name" value="NanQ/TabA/YiaL"/>
</dbReference>
<evidence type="ECO:0000313" key="1">
    <source>
        <dbReference type="EMBL" id="CUN74793.1"/>
    </source>
</evidence>
<dbReference type="RefSeq" id="WP_055199862.1">
    <property type="nucleotide sequence ID" value="NZ_BTHH01000004.1"/>
</dbReference>
<name>A0A173ZGA4_9FIRM</name>
<sequence>MIYTDLNNLERYLGMGKHLDTAIHYIKEHSLNDLKKGRNEVDGDFAFINCFEYETLPEEKTAFEAHEKYADIHMVISGEEKMGVSDMSLMTVTAKDEETDSIECHGPVEHYMDLTPGKVLIVFPEDAHKVKIMKDQISQVRKAVGKVLVTE</sequence>
<dbReference type="AlphaFoldDB" id="A0A173ZGA4"/>
<dbReference type="PANTHER" id="PTHR34986">
    <property type="entry name" value="EVOLVED BETA-GALACTOSIDASE SUBUNIT BETA"/>
    <property type="match status" value="1"/>
</dbReference>